<proteinExistence type="predicted"/>
<accession>A0A101M2V5</accession>
<evidence type="ECO:0000313" key="1">
    <source>
        <dbReference type="EMBL" id="KUM50041.1"/>
    </source>
</evidence>
<gene>
    <name evidence="1" type="ORF">ABT39_MTgene3269</name>
</gene>
<reference evidence="1" key="1">
    <citation type="journal article" date="2015" name="Genome Biol. Evol.">
        <title>Organellar Genomes of White Spruce (Picea glauca): Assembly and Annotation.</title>
        <authorList>
            <person name="Jackman S.D."/>
            <person name="Warren R.L."/>
            <person name="Gibb E.A."/>
            <person name="Vandervalk B.P."/>
            <person name="Mohamadi H."/>
            <person name="Chu J."/>
            <person name="Raymond A."/>
            <person name="Pleasance S."/>
            <person name="Coope R."/>
            <person name="Wildung M.R."/>
            <person name="Ritland C.E."/>
            <person name="Bousquet J."/>
            <person name="Jones S.J."/>
            <person name="Bohlmann J."/>
            <person name="Birol I."/>
        </authorList>
    </citation>
    <scope>NUCLEOTIDE SEQUENCE [LARGE SCALE GENOMIC DNA]</scope>
    <source>
        <tissue evidence="1">Flushing bud</tissue>
    </source>
</reference>
<comment type="caution">
    <text evidence="1">The sequence shown here is derived from an EMBL/GenBank/DDBJ whole genome shotgun (WGS) entry which is preliminary data.</text>
</comment>
<keyword evidence="1" id="KW-0496">Mitochondrion</keyword>
<protein>
    <submittedName>
        <fullName evidence="1">Uncharacterized protein</fullName>
    </submittedName>
</protein>
<name>A0A101M2V5_PICGL</name>
<geneLocation type="mitochondrion" evidence="1"/>
<dbReference type="EMBL" id="LKAM01000002">
    <property type="protein sequence ID" value="KUM50041.1"/>
    <property type="molecule type" value="Genomic_DNA"/>
</dbReference>
<dbReference type="AlphaFoldDB" id="A0A101M2V5"/>
<sequence length="40" mass="4486">MPSMLPLALPLLLKKLMPPPLLLPSFTWPLSLDFEAPDLQ</sequence>
<organism evidence="1">
    <name type="scientific">Picea glauca</name>
    <name type="common">White spruce</name>
    <name type="synonym">Pinus glauca</name>
    <dbReference type="NCBI Taxonomy" id="3330"/>
    <lineage>
        <taxon>Eukaryota</taxon>
        <taxon>Viridiplantae</taxon>
        <taxon>Streptophyta</taxon>
        <taxon>Embryophyta</taxon>
        <taxon>Tracheophyta</taxon>
        <taxon>Spermatophyta</taxon>
        <taxon>Pinopsida</taxon>
        <taxon>Pinidae</taxon>
        <taxon>Conifers I</taxon>
        <taxon>Pinales</taxon>
        <taxon>Pinaceae</taxon>
        <taxon>Picea</taxon>
    </lineage>
</organism>